<keyword evidence="2" id="KW-0812">Transmembrane</keyword>
<dbReference type="CDD" id="cd01324">
    <property type="entry name" value="cbb3_Oxidase_CcoQ"/>
    <property type="match status" value="1"/>
</dbReference>
<organism evidence="3 4">
    <name type="scientific">Acuticoccus mangrovi</name>
    <dbReference type="NCBI Taxonomy" id="2796142"/>
    <lineage>
        <taxon>Bacteria</taxon>
        <taxon>Pseudomonadati</taxon>
        <taxon>Pseudomonadota</taxon>
        <taxon>Alphaproteobacteria</taxon>
        <taxon>Hyphomicrobiales</taxon>
        <taxon>Amorphaceae</taxon>
        <taxon>Acuticoccus</taxon>
    </lineage>
</organism>
<evidence type="ECO:0000313" key="4">
    <source>
        <dbReference type="Proteomes" id="UP000609531"/>
    </source>
</evidence>
<dbReference type="AlphaFoldDB" id="A0A934IRV2"/>
<dbReference type="InterPro" id="IPR008621">
    <property type="entry name" value="Cbb3-typ_cyt_oxidase_comp"/>
</dbReference>
<dbReference type="Proteomes" id="UP000609531">
    <property type="component" value="Unassembled WGS sequence"/>
</dbReference>
<gene>
    <name evidence="3" type="ORF">JCR33_17400</name>
</gene>
<name>A0A934IRV2_9HYPH</name>
<reference evidence="3" key="1">
    <citation type="submission" date="2020-12" db="EMBL/GenBank/DDBJ databases">
        <title>Bacterial taxonomy.</title>
        <authorList>
            <person name="Pan X."/>
        </authorList>
    </citation>
    <scope>NUCLEOTIDE SEQUENCE</scope>
    <source>
        <strain evidence="3">B2012</strain>
    </source>
</reference>
<keyword evidence="2" id="KW-0472">Membrane</keyword>
<keyword evidence="2" id="KW-1133">Transmembrane helix</keyword>
<proteinExistence type="predicted"/>
<evidence type="ECO:0000256" key="2">
    <source>
        <dbReference type="SAM" id="Phobius"/>
    </source>
</evidence>
<comment type="caution">
    <text evidence="3">The sequence shown here is derived from an EMBL/GenBank/DDBJ whole genome shotgun (WGS) entry which is preliminary data.</text>
</comment>
<dbReference type="EMBL" id="JAEKJA010000016">
    <property type="protein sequence ID" value="MBJ3777488.1"/>
    <property type="molecule type" value="Genomic_DNA"/>
</dbReference>
<dbReference type="Pfam" id="PF05545">
    <property type="entry name" value="FixQ"/>
    <property type="match status" value="1"/>
</dbReference>
<keyword evidence="4" id="KW-1185">Reference proteome</keyword>
<dbReference type="RefSeq" id="WP_198883395.1">
    <property type="nucleotide sequence ID" value="NZ_JAEKJA010000016.1"/>
</dbReference>
<feature type="region of interest" description="Disordered" evidence="1">
    <location>
        <begin position="40"/>
        <end position="80"/>
    </location>
</feature>
<protein>
    <submittedName>
        <fullName evidence="3">Cbb3-type cytochrome c oxidase subunit 3</fullName>
    </submittedName>
</protein>
<feature type="transmembrane region" description="Helical" evidence="2">
    <location>
        <begin position="12"/>
        <end position="30"/>
    </location>
</feature>
<evidence type="ECO:0000313" key="3">
    <source>
        <dbReference type="EMBL" id="MBJ3777488.1"/>
    </source>
</evidence>
<accession>A0A934IRV2</accession>
<evidence type="ECO:0000256" key="1">
    <source>
        <dbReference type="SAM" id="MobiDB-lite"/>
    </source>
</evidence>
<sequence length="80" mass="8858">MSYEGFRHFADTWGLAVTIIVFAVLVLFLFRRGSTERYRQAARIPMDAPESPADSDKTINSIKAGEAGSTPDPKGKDERP</sequence>